<dbReference type="AlphaFoldDB" id="A0A8K1ZZF8"/>
<evidence type="ECO:0000313" key="1">
    <source>
        <dbReference type="EMBL" id="NCJ06662.1"/>
    </source>
</evidence>
<dbReference type="RefSeq" id="WP_161825139.1">
    <property type="nucleotide sequence ID" value="NZ_WVIC01000015.1"/>
</dbReference>
<evidence type="ECO:0000313" key="2">
    <source>
        <dbReference type="Proteomes" id="UP000607397"/>
    </source>
</evidence>
<comment type="caution">
    <text evidence="1">The sequence shown here is derived from an EMBL/GenBank/DDBJ whole genome shotgun (WGS) entry which is preliminary data.</text>
</comment>
<reference evidence="1" key="1">
    <citation type="submission" date="2019-12" db="EMBL/GenBank/DDBJ databases">
        <title>High-Quality draft genome sequences of three cyanobacteria isolated from the limestone walls of the Old Cathedral of Coimbra.</title>
        <authorList>
            <person name="Tiago I."/>
            <person name="Soares F."/>
            <person name="Portugal A."/>
        </authorList>
    </citation>
    <scope>NUCLEOTIDE SEQUENCE [LARGE SCALE GENOMIC DNA]</scope>
    <source>
        <strain evidence="1">C</strain>
    </source>
</reference>
<dbReference type="Proteomes" id="UP000607397">
    <property type="component" value="Unassembled WGS sequence"/>
</dbReference>
<organism evidence="1 2">
    <name type="scientific">Petrachloros mirabilis ULC683</name>
    <dbReference type="NCBI Taxonomy" id="2781853"/>
    <lineage>
        <taxon>Bacteria</taxon>
        <taxon>Bacillati</taxon>
        <taxon>Cyanobacteriota</taxon>
        <taxon>Cyanophyceae</taxon>
        <taxon>Synechococcales</taxon>
        <taxon>Petrachlorosaceae</taxon>
        <taxon>Petrachloros</taxon>
        <taxon>Petrachloros mirabilis</taxon>
    </lineage>
</organism>
<sequence>MNSDYLDLEQAFRADVRWRILRAAYISRPTPLTERILLIALRSADLSVTPLELQRQSAYLRDKGLIEVEHTPAGVRLSPTSVGIDVVEGILPCPPGVHCSPVN</sequence>
<gene>
    <name evidence="1" type="ORF">GS597_09115</name>
</gene>
<name>A0A8K1ZZF8_9CYAN</name>
<protein>
    <submittedName>
        <fullName evidence="1">Uncharacterized protein</fullName>
    </submittedName>
</protein>
<accession>A0A8K1ZZF8</accession>
<dbReference type="EMBL" id="WVIC01000015">
    <property type="protein sequence ID" value="NCJ06662.1"/>
    <property type="molecule type" value="Genomic_DNA"/>
</dbReference>
<proteinExistence type="predicted"/>
<keyword evidence="2" id="KW-1185">Reference proteome</keyword>